<feature type="compositionally biased region" description="Low complexity" evidence="1">
    <location>
        <begin position="92"/>
        <end position="124"/>
    </location>
</feature>
<keyword evidence="2" id="KW-1133">Transmembrane helix</keyword>
<evidence type="ECO:0008006" key="5">
    <source>
        <dbReference type="Google" id="ProtNLM"/>
    </source>
</evidence>
<dbReference type="AlphaFoldDB" id="A0A0A2W256"/>
<feature type="region of interest" description="Disordered" evidence="1">
    <location>
        <begin position="92"/>
        <end position="130"/>
    </location>
</feature>
<gene>
    <name evidence="3" type="ORF">BBAD15_g1577</name>
</gene>
<dbReference type="OrthoDB" id="5424430at2759"/>
<dbReference type="HOGENOM" id="CLU_070390_0_0_1"/>
<protein>
    <recommendedName>
        <fullName evidence="5">Apple domain-containing protein</fullName>
    </recommendedName>
</protein>
<sequence length="261" mass="27799">MAIGYSDLEVYHGTAATGPIPVQEEKIFTQITTKKQECSNLNGSKPPSRREKNLCSIQFTRTRALLLVLLFVLLAAVAAGVAAGLVVARSSKSRGSSSSGEAISSSSSGVSSSASSATPTSVTRGPATLVTSTEVVSPTQTLYRDCPSSDNTIYNGKGSDSYQFRKICARSYKQPPVNLVNQPVASLNDCIDKCAEYNIRNKTAIASGKSNPCNAVCWRNSATDPDWPGQCFGSTTFNSTEGFQTRDEIICDSAAWINQNI</sequence>
<proteinExistence type="predicted"/>
<reference evidence="3 4" key="1">
    <citation type="submission" date="2012-10" db="EMBL/GenBank/DDBJ databases">
        <title>Genome sequencing and analysis of entomopathogenic fungi Beauveria bassiana D1-5.</title>
        <authorList>
            <person name="Li Q."/>
            <person name="Wang L."/>
            <person name="Zhang Z."/>
            <person name="Wang Q."/>
            <person name="Ren J."/>
            <person name="Wang M."/>
            <person name="Xu W."/>
            <person name="Wang J."/>
            <person name="Lu Y."/>
            <person name="Du Q."/>
            <person name="Sun Z."/>
        </authorList>
    </citation>
    <scope>NUCLEOTIDE SEQUENCE [LARGE SCALE GENOMIC DNA]</scope>
    <source>
        <strain evidence="3 4">D1-5</strain>
    </source>
</reference>
<evidence type="ECO:0000313" key="4">
    <source>
        <dbReference type="Proteomes" id="UP000030106"/>
    </source>
</evidence>
<accession>A0A0A2W256</accession>
<dbReference type="EMBL" id="ANFO01000096">
    <property type="protein sequence ID" value="KGQ12672.1"/>
    <property type="molecule type" value="Genomic_DNA"/>
</dbReference>
<comment type="caution">
    <text evidence="3">The sequence shown here is derived from an EMBL/GenBank/DDBJ whole genome shotgun (WGS) entry which is preliminary data.</text>
</comment>
<evidence type="ECO:0000256" key="1">
    <source>
        <dbReference type="SAM" id="MobiDB-lite"/>
    </source>
</evidence>
<evidence type="ECO:0000313" key="3">
    <source>
        <dbReference type="EMBL" id="KGQ12672.1"/>
    </source>
</evidence>
<dbReference type="eggNOG" id="ENOG502SU9K">
    <property type="taxonomic scope" value="Eukaryota"/>
</dbReference>
<keyword evidence="2" id="KW-0812">Transmembrane</keyword>
<keyword evidence="2" id="KW-0472">Membrane</keyword>
<evidence type="ECO:0000256" key="2">
    <source>
        <dbReference type="SAM" id="Phobius"/>
    </source>
</evidence>
<organism evidence="3 4">
    <name type="scientific">Beauveria bassiana D1-5</name>
    <dbReference type="NCBI Taxonomy" id="1245745"/>
    <lineage>
        <taxon>Eukaryota</taxon>
        <taxon>Fungi</taxon>
        <taxon>Dikarya</taxon>
        <taxon>Ascomycota</taxon>
        <taxon>Pezizomycotina</taxon>
        <taxon>Sordariomycetes</taxon>
        <taxon>Hypocreomycetidae</taxon>
        <taxon>Hypocreales</taxon>
        <taxon>Cordycipitaceae</taxon>
        <taxon>Beauveria</taxon>
    </lineage>
</organism>
<feature type="transmembrane region" description="Helical" evidence="2">
    <location>
        <begin position="64"/>
        <end position="88"/>
    </location>
</feature>
<dbReference type="STRING" id="1245745.A0A0A2W256"/>
<dbReference type="Proteomes" id="UP000030106">
    <property type="component" value="Unassembled WGS sequence"/>
</dbReference>
<name>A0A0A2W256_BEABA</name>